<dbReference type="GO" id="GO:0005783">
    <property type="term" value="C:endoplasmic reticulum"/>
    <property type="evidence" value="ECO:0007669"/>
    <property type="project" value="TreeGrafter"/>
</dbReference>
<dbReference type="PANTHER" id="PTHR10250">
    <property type="entry name" value="MICROSOMAL GLUTATHIONE S-TRANSFERASE"/>
    <property type="match status" value="1"/>
</dbReference>
<evidence type="ECO:0000256" key="10">
    <source>
        <dbReference type="ARBA" id="ARBA00023139"/>
    </source>
</evidence>
<dbReference type="GO" id="GO:0005635">
    <property type="term" value="C:nuclear envelope"/>
    <property type="evidence" value="ECO:0007669"/>
    <property type="project" value="TreeGrafter"/>
</dbReference>
<evidence type="ECO:0000256" key="19">
    <source>
        <dbReference type="ARBA" id="ARBA00075145"/>
    </source>
</evidence>
<evidence type="ECO:0000256" key="9">
    <source>
        <dbReference type="ARBA" id="ARBA00023136"/>
    </source>
</evidence>
<dbReference type="GO" id="GO:0004364">
    <property type="term" value="F:glutathione transferase activity"/>
    <property type="evidence" value="ECO:0007669"/>
    <property type="project" value="TreeGrafter"/>
</dbReference>
<dbReference type="GO" id="GO:0004602">
    <property type="term" value="F:glutathione peroxidase activity"/>
    <property type="evidence" value="ECO:0007669"/>
    <property type="project" value="TreeGrafter"/>
</dbReference>
<gene>
    <name evidence="22" type="ORF">QVD17_37134</name>
</gene>
<keyword evidence="3 21" id="KW-0812">Transmembrane</keyword>
<dbReference type="GO" id="GO:0006629">
    <property type="term" value="P:lipid metabolic process"/>
    <property type="evidence" value="ECO:0007669"/>
    <property type="project" value="UniProtKB-KW"/>
</dbReference>
<protein>
    <recommendedName>
        <fullName evidence="18">Glutathione S-transferase 3, mitochondrial</fullName>
        <ecNumber evidence="15">4.4.1.20</ecNumber>
    </recommendedName>
    <alternativeName>
        <fullName evidence="19">Glutathione peroxidase MGST3</fullName>
    </alternativeName>
    <alternativeName>
        <fullName evidence="20">LTC4 synthase MGST3</fullName>
    </alternativeName>
</protein>
<evidence type="ECO:0000256" key="5">
    <source>
        <dbReference type="ARBA" id="ARBA00022989"/>
    </source>
</evidence>
<dbReference type="InterPro" id="IPR050997">
    <property type="entry name" value="MAPEG"/>
</dbReference>
<evidence type="ECO:0000256" key="8">
    <source>
        <dbReference type="ARBA" id="ARBA00023128"/>
    </source>
</evidence>
<organism evidence="22 23">
    <name type="scientific">Tagetes erecta</name>
    <name type="common">African marigold</name>
    <dbReference type="NCBI Taxonomy" id="13708"/>
    <lineage>
        <taxon>Eukaryota</taxon>
        <taxon>Viridiplantae</taxon>
        <taxon>Streptophyta</taxon>
        <taxon>Embryophyta</taxon>
        <taxon>Tracheophyta</taxon>
        <taxon>Spermatophyta</taxon>
        <taxon>Magnoliopsida</taxon>
        <taxon>eudicotyledons</taxon>
        <taxon>Gunneridae</taxon>
        <taxon>Pentapetalae</taxon>
        <taxon>asterids</taxon>
        <taxon>campanulids</taxon>
        <taxon>Asterales</taxon>
        <taxon>Asteraceae</taxon>
        <taxon>Asteroideae</taxon>
        <taxon>Heliantheae alliance</taxon>
        <taxon>Tageteae</taxon>
        <taxon>Tagetes</taxon>
    </lineage>
</organism>
<feature type="transmembrane region" description="Helical" evidence="21">
    <location>
        <begin position="66"/>
        <end position="83"/>
    </location>
</feature>
<keyword evidence="4" id="KW-1000">Mitochondrion outer membrane</keyword>
<feature type="transmembrane region" description="Helical" evidence="21">
    <location>
        <begin position="128"/>
        <end position="156"/>
    </location>
</feature>
<dbReference type="GO" id="GO:0004464">
    <property type="term" value="F:leukotriene-C4 synthase activity"/>
    <property type="evidence" value="ECO:0007669"/>
    <property type="project" value="UniProtKB-EC"/>
</dbReference>
<dbReference type="EC" id="4.4.1.20" evidence="15"/>
<evidence type="ECO:0000256" key="20">
    <source>
        <dbReference type="ARBA" id="ARBA00076908"/>
    </source>
</evidence>
<dbReference type="GO" id="GO:0005741">
    <property type="term" value="C:mitochondrial outer membrane"/>
    <property type="evidence" value="ECO:0007669"/>
    <property type="project" value="UniProtKB-SubCell"/>
</dbReference>
<evidence type="ECO:0000256" key="13">
    <source>
        <dbReference type="ARBA" id="ARBA00037884"/>
    </source>
</evidence>
<evidence type="ECO:0000256" key="2">
    <source>
        <dbReference type="ARBA" id="ARBA00022679"/>
    </source>
</evidence>
<name>A0AAD8NIW9_TARER</name>
<evidence type="ECO:0000256" key="12">
    <source>
        <dbReference type="ARBA" id="ARBA00023288"/>
    </source>
</evidence>
<comment type="catalytic activity">
    <reaction evidence="16">
        <text>leukotriene C4 = leukotriene A4 + glutathione</text>
        <dbReference type="Rhea" id="RHEA:17617"/>
        <dbReference type="ChEBI" id="CHEBI:57463"/>
        <dbReference type="ChEBI" id="CHEBI:57925"/>
        <dbReference type="ChEBI" id="CHEBI:57973"/>
        <dbReference type="EC" id="4.4.1.20"/>
    </reaction>
    <physiologicalReaction direction="right-to-left" evidence="16">
        <dbReference type="Rhea" id="RHEA:17619"/>
    </physiologicalReaction>
</comment>
<evidence type="ECO:0000256" key="3">
    <source>
        <dbReference type="ARBA" id="ARBA00022692"/>
    </source>
</evidence>
<evidence type="ECO:0000256" key="15">
    <source>
        <dbReference type="ARBA" id="ARBA00039056"/>
    </source>
</evidence>
<comment type="caution">
    <text evidence="22">The sequence shown here is derived from an EMBL/GenBank/DDBJ whole genome shotgun (WGS) entry which is preliminary data.</text>
</comment>
<dbReference type="Gene3D" id="1.20.120.550">
    <property type="entry name" value="Membrane associated eicosanoid/glutathione metabolism-like domain"/>
    <property type="match status" value="1"/>
</dbReference>
<keyword evidence="7" id="KW-0443">Lipid metabolism</keyword>
<evidence type="ECO:0000256" key="11">
    <source>
        <dbReference type="ARBA" id="ARBA00023239"/>
    </source>
</evidence>
<comment type="pathway">
    <text evidence="14">Lipid metabolism; arachidonate metabolism.</text>
</comment>
<dbReference type="Proteomes" id="UP001229421">
    <property type="component" value="Unassembled WGS sequence"/>
</dbReference>
<keyword evidence="2" id="KW-0808">Transferase</keyword>
<dbReference type="GO" id="GO:0006691">
    <property type="term" value="P:leukotriene metabolic process"/>
    <property type="evidence" value="ECO:0007669"/>
    <property type="project" value="UniProtKB-ARBA"/>
</dbReference>
<evidence type="ECO:0000256" key="1">
    <source>
        <dbReference type="ARBA" id="ARBA00004374"/>
    </source>
</evidence>
<evidence type="ECO:0000256" key="21">
    <source>
        <dbReference type="SAM" id="Phobius"/>
    </source>
</evidence>
<comment type="subcellular location">
    <subcellularLocation>
        <location evidence="1">Mitochondrion outer membrane</location>
        <topology evidence="1">Multi-pass membrane protein</topology>
    </subcellularLocation>
</comment>
<dbReference type="InterPro" id="IPR023352">
    <property type="entry name" value="MAPEG-like_dom_sf"/>
</dbReference>
<evidence type="ECO:0000256" key="18">
    <source>
        <dbReference type="ARBA" id="ARBA00069748"/>
    </source>
</evidence>
<evidence type="ECO:0000256" key="14">
    <source>
        <dbReference type="ARBA" id="ARBA00037916"/>
    </source>
</evidence>
<keyword evidence="9 21" id="KW-0472">Membrane</keyword>
<evidence type="ECO:0000256" key="7">
    <source>
        <dbReference type="ARBA" id="ARBA00023098"/>
    </source>
</evidence>
<evidence type="ECO:0000256" key="4">
    <source>
        <dbReference type="ARBA" id="ARBA00022787"/>
    </source>
</evidence>
<dbReference type="InterPro" id="IPR001129">
    <property type="entry name" value="Membr-assoc_MAPEG"/>
</dbReference>
<dbReference type="Pfam" id="PF01124">
    <property type="entry name" value="MAPEG"/>
    <property type="match status" value="1"/>
</dbReference>
<keyword evidence="6" id="KW-0560">Oxidoreductase</keyword>
<dbReference type="FunFam" id="1.20.120.550:FF:000004">
    <property type="entry name" value="Microsomal glutathione S-transferase 3"/>
    <property type="match status" value="1"/>
</dbReference>
<proteinExistence type="predicted"/>
<evidence type="ECO:0000256" key="6">
    <source>
        <dbReference type="ARBA" id="ARBA00023002"/>
    </source>
</evidence>
<feature type="transmembrane region" description="Helical" evidence="21">
    <location>
        <begin position="176"/>
        <end position="198"/>
    </location>
</feature>
<keyword evidence="10" id="KW-0564">Palmitate</keyword>
<keyword evidence="8" id="KW-0496">Mitochondrion</keyword>
<keyword evidence="23" id="KW-1185">Reference proteome</keyword>
<dbReference type="EMBL" id="JAUHHV010000010">
    <property type="protein sequence ID" value="KAK1410597.1"/>
    <property type="molecule type" value="Genomic_DNA"/>
</dbReference>
<keyword evidence="5 21" id="KW-1133">Transmembrane helix</keyword>
<evidence type="ECO:0000256" key="16">
    <source>
        <dbReference type="ARBA" id="ARBA00049298"/>
    </source>
</evidence>
<evidence type="ECO:0000256" key="17">
    <source>
        <dbReference type="ARBA" id="ARBA00051411"/>
    </source>
</evidence>
<reference evidence="22" key="1">
    <citation type="journal article" date="2023" name="bioRxiv">
        <title>Improved chromosome-level genome assembly for marigold (Tagetes erecta).</title>
        <authorList>
            <person name="Jiang F."/>
            <person name="Yuan L."/>
            <person name="Wang S."/>
            <person name="Wang H."/>
            <person name="Xu D."/>
            <person name="Wang A."/>
            <person name="Fan W."/>
        </authorList>
    </citation>
    <scope>NUCLEOTIDE SEQUENCE</scope>
    <source>
        <strain evidence="22">WSJ</strain>
        <tissue evidence="22">Leaf</tissue>
    </source>
</reference>
<sequence length="200" mass="22679">MECLGGELLTGEHLQPIKTTTTFQQLPKSPYYKNCSFFIKTHPYHHITANLTSQMAEIVQLLPKEYGYVILTLVAYYFLNLYMQIQVGRARKKYNVLYPALYATEADTKDYKQFNCIQRGHQNSLESLSLFLVLMVVGGLKYPLICTGLGVGYTVIRYFYFTGYSSGDPKGRLPIGGFNALMLLGLVIVNIWFGVSLVRT</sequence>
<evidence type="ECO:0000313" key="23">
    <source>
        <dbReference type="Proteomes" id="UP001229421"/>
    </source>
</evidence>
<comment type="catalytic activity">
    <reaction evidence="17">
        <text>15-deoxy-Delta(12,14)-prostaglandin J2 + glutathione = 15-deoxy-Delta(12,14)-prostaglandin J2-S-(R)-glutathione</text>
        <dbReference type="Rhea" id="RHEA:75963"/>
        <dbReference type="ChEBI" id="CHEBI:57925"/>
        <dbReference type="ChEBI" id="CHEBI:85236"/>
        <dbReference type="ChEBI" id="CHEBI:194498"/>
    </reaction>
    <physiologicalReaction direction="left-to-right" evidence="17">
        <dbReference type="Rhea" id="RHEA:75964"/>
    </physiologicalReaction>
</comment>
<dbReference type="PANTHER" id="PTHR10250:SF22">
    <property type="entry name" value="MICROSOMAL GLUTATHIONE S-TRANSFERASE"/>
    <property type="match status" value="1"/>
</dbReference>
<evidence type="ECO:0000313" key="22">
    <source>
        <dbReference type="EMBL" id="KAK1410597.1"/>
    </source>
</evidence>
<comment type="pathway">
    <text evidence="13">Lipid metabolism; leukotriene C4 biosynthesis.</text>
</comment>
<keyword evidence="11" id="KW-0456">Lyase</keyword>
<accession>A0AAD8NIW9</accession>
<dbReference type="AlphaFoldDB" id="A0AAD8NIW9"/>
<keyword evidence="12" id="KW-0449">Lipoprotein</keyword>
<dbReference type="SUPFAM" id="SSF161084">
    <property type="entry name" value="MAPEG domain-like"/>
    <property type="match status" value="1"/>
</dbReference>